<organism evidence="4">
    <name type="scientific">Rhodococcus sp. D-6</name>
    <dbReference type="NCBI Taxonomy" id="1387842"/>
    <lineage>
        <taxon>Bacteria</taxon>
        <taxon>Bacillati</taxon>
        <taxon>Actinomycetota</taxon>
        <taxon>Actinomycetes</taxon>
        <taxon>Mycobacteriales</taxon>
        <taxon>Nocardiaceae</taxon>
        <taxon>Rhodococcus</taxon>
    </lineage>
</organism>
<gene>
    <name evidence="4" type="ORF">RBB84_02525</name>
</gene>
<name>A0AAU7UXV8_9NOCA</name>
<proteinExistence type="predicted"/>
<feature type="compositionally biased region" description="Low complexity" evidence="2">
    <location>
        <begin position="206"/>
        <end position="217"/>
    </location>
</feature>
<dbReference type="KEGG" id="rhox:RBB84_02525"/>
<sequence length="230" mass="25782">MDEDELNEKTPLSDWMRSQLPKVPDSFKESVLPDFSAHFRQSRDLEARFARQHEKDMQLFEQSRIEIEKIQAEKAAQKRADHEELAGLSREQVERMKEYKKSADQHMQIAADHLQVAQEHRAVSEKQLEEAKKLHSTATEQLDEAKKLYDVSVQQLKDAKSSGRWGFRGFLVAVVAAVIALAGAVAAWVPVLDEGPEDAPAQPTIEAPAGEVPAPAEQLQDPPAGERPTE</sequence>
<evidence type="ECO:0000313" key="4">
    <source>
        <dbReference type="EMBL" id="XBW04875.1"/>
    </source>
</evidence>
<feature type="coiled-coil region" evidence="1">
    <location>
        <begin position="114"/>
        <end position="148"/>
    </location>
</feature>
<reference evidence="4" key="1">
    <citation type="submission" date="2023-08" db="EMBL/GenBank/DDBJ databases">
        <title>The novel hydrolase IpcH responsible for the initial isoprocarb degradation step in Rhodococcus sp. D-6.</title>
        <authorList>
            <person name="Zhu Q."/>
        </authorList>
    </citation>
    <scope>NUCLEOTIDE SEQUENCE</scope>
    <source>
        <strain evidence="4">D-6</strain>
    </source>
</reference>
<feature type="transmembrane region" description="Helical" evidence="3">
    <location>
        <begin position="165"/>
        <end position="189"/>
    </location>
</feature>
<dbReference type="AlphaFoldDB" id="A0AAU7UXV8"/>
<protein>
    <submittedName>
        <fullName evidence="4">Uncharacterized protein</fullName>
    </submittedName>
</protein>
<keyword evidence="3" id="KW-0472">Membrane</keyword>
<feature type="region of interest" description="Disordered" evidence="2">
    <location>
        <begin position="194"/>
        <end position="230"/>
    </location>
</feature>
<keyword evidence="1" id="KW-0175">Coiled coil</keyword>
<evidence type="ECO:0000256" key="3">
    <source>
        <dbReference type="SAM" id="Phobius"/>
    </source>
</evidence>
<keyword evidence="3" id="KW-0812">Transmembrane</keyword>
<accession>A0AAU7UXV8</accession>
<keyword evidence="3" id="KW-1133">Transmembrane helix</keyword>
<dbReference type="RefSeq" id="WP_156666063.1">
    <property type="nucleotide sequence ID" value="NZ_CP132970.1"/>
</dbReference>
<dbReference type="EMBL" id="CP132970">
    <property type="protein sequence ID" value="XBW04875.1"/>
    <property type="molecule type" value="Genomic_DNA"/>
</dbReference>
<evidence type="ECO:0000256" key="1">
    <source>
        <dbReference type="SAM" id="Coils"/>
    </source>
</evidence>
<evidence type="ECO:0000256" key="2">
    <source>
        <dbReference type="SAM" id="MobiDB-lite"/>
    </source>
</evidence>